<evidence type="ECO:0000256" key="1">
    <source>
        <dbReference type="ARBA" id="ARBA00004382"/>
    </source>
</evidence>
<evidence type="ECO:0000256" key="3">
    <source>
        <dbReference type="ARBA" id="ARBA00022519"/>
    </source>
</evidence>
<comment type="caution">
    <text evidence="14">The sequence shown here is derived from an EMBL/GenBank/DDBJ whole genome shotgun (WGS) entry which is preliminary data.</text>
</comment>
<keyword evidence="5 12" id="KW-1133">Transmembrane helix</keyword>
<protein>
    <recommendedName>
        <fullName evidence="9">Periplasmic chaperone PpiD</fullName>
    </recommendedName>
    <alternativeName>
        <fullName evidence="10">Periplasmic folding chaperone</fullName>
    </alternativeName>
</protein>
<evidence type="ECO:0000256" key="6">
    <source>
        <dbReference type="ARBA" id="ARBA00023136"/>
    </source>
</evidence>
<organism evidence="14 15">
    <name type="scientific">Ferrimonas pelagia</name>
    <dbReference type="NCBI Taxonomy" id="1177826"/>
    <lineage>
        <taxon>Bacteria</taxon>
        <taxon>Pseudomonadati</taxon>
        <taxon>Pseudomonadota</taxon>
        <taxon>Gammaproteobacteria</taxon>
        <taxon>Alteromonadales</taxon>
        <taxon>Ferrimonadaceae</taxon>
        <taxon>Ferrimonas</taxon>
    </lineage>
</organism>
<evidence type="ECO:0000256" key="12">
    <source>
        <dbReference type="SAM" id="Phobius"/>
    </source>
</evidence>
<dbReference type="PROSITE" id="PS50198">
    <property type="entry name" value="PPIC_PPIASE_2"/>
    <property type="match status" value="1"/>
</dbReference>
<evidence type="ECO:0000313" key="15">
    <source>
        <dbReference type="Proteomes" id="UP001499988"/>
    </source>
</evidence>
<evidence type="ECO:0000256" key="10">
    <source>
        <dbReference type="ARBA" id="ARBA00042775"/>
    </source>
</evidence>
<dbReference type="SUPFAM" id="SSF109998">
    <property type="entry name" value="Triger factor/SurA peptide-binding domain-like"/>
    <property type="match status" value="1"/>
</dbReference>
<feature type="transmembrane region" description="Helical" evidence="12">
    <location>
        <begin position="12"/>
        <end position="34"/>
    </location>
</feature>
<dbReference type="Pfam" id="PF00639">
    <property type="entry name" value="Rotamase"/>
    <property type="match status" value="1"/>
</dbReference>
<dbReference type="Gene3D" id="1.10.4030.10">
    <property type="entry name" value="Porin chaperone SurA, peptide-binding domain"/>
    <property type="match status" value="1"/>
</dbReference>
<dbReference type="SUPFAM" id="SSF54534">
    <property type="entry name" value="FKBP-like"/>
    <property type="match status" value="1"/>
</dbReference>
<dbReference type="PANTHER" id="PTHR47529:SF1">
    <property type="entry name" value="PERIPLASMIC CHAPERONE PPID"/>
    <property type="match status" value="1"/>
</dbReference>
<keyword evidence="7" id="KW-0143">Chaperone</keyword>
<sequence>MLEKIREGSQGPVAKIILGAVILSFALTGVYSYLGTNAEQMAADVNGEEISRYDLDQAFQNEQGRMRAQLGEMFDSLAADSNYMAGLRQSVLDRLIAERLIDQKVDAMGLRVSDAQIQAAIVSMAEFQVDGRFDNDRYQAVLRQNGLNGMRLRDLMRRDMARQQLMIGLMGSEFSTQSEVLSLAQLQQQTRDLRYVQISAADFQADLSVTEEEIEAYYSSNPLQFVQDEQVKVEFVELNVADMAASQVVSDEEANEYYQAQSTLFTQPERRLAAHMLFEGSDGEERAEAALARVRAGESFAEVAKDVSDDTFTADNGGELDWMTPGTMDQAFDAVLFGLAEGGVSEVVSSDYGYQLIHAKEVEASTVRPFADVQASITETLQADKAQREFYELQQTLADVSFEVPDSLEEAAEAIGAKVQTSVLFERNMAPAPLNNPRALAAAFSEAVLLDAMNSDLVEIESGHMLVLRVIEHIESGTKALADVRAQIEQRLLTEKASELAQQQADAKLAAWQAGTAPEGVIAVAAVSRFGQADLDPTLVQSAFKMVLPESGSAIDSVRLPSGDIAVVALDAINVPEQIDGEEQLKGRLAQQMSEAGYQALVESLRAEATILYQAGANQ</sequence>
<dbReference type="Pfam" id="PF13624">
    <property type="entry name" value="SurA_N_3"/>
    <property type="match status" value="1"/>
</dbReference>
<dbReference type="InterPro" id="IPR027304">
    <property type="entry name" value="Trigger_fact/SurA_dom_sf"/>
</dbReference>
<evidence type="ECO:0000256" key="4">
    <source>
        <dbReference type="ARBA" id="ARBA00022692"/>
    </source>
</evidence>
<evidence type="ECO:0000256" key="11">
    <source>
        <dbReference type="PROSITE-ProRule" id="PRU00278"/>
    </source>
</evidence>
<accession>A0ABP9E9A3</accession>
<evidence type="ECO:0000313" key="14">
    <source>
        <dbReference type="EMBL" id="GAA4872062.1"/>
    </source>
</evidence>
<comment type="subcellular location">
    <subcellularLocation>
        <location evidence="1">Cell inner membrane</location>
        <topology evidence="1">Single-pass type II membrane protein</topology>
        <orientation evidence="1">Periplasmic side</orientation>
    </subcellularLocation>
</comment>
<dbReference type="InterPro" id="IPR052029">
    <property type="entry name" value="PpiD_chaperone"/>
</dbReference>
<dbReference type="PANTHER" id="PTHR47529">
    <property type="entry name" value="PEPTIDYL-PROLYL CIS-TRANS ISOMERASE D"/>
    <property type="match status" value="1"/>
</dbReference>
<keyword evidence="11" id="KW-0697">Rotamase</keyword>
<dbReference type="RefSeq" id="WP_345332185.1">
    <property type="nucleotide sequence ID" value="NZ_BAABJZ010000003.1"/>
</dbReference>
<evidence type="ECO:0000259" key="13">
    <source>
        <dbReference type="PROSITE" id="PS50198"/>
    </source>
</evidence>
<comment type="similarity">
    <text evidence="8">Belongs to the PpiD chaperone family.</text>
</comment>
<evidence type="ECO:0000256" key="7">
    <source>
        <dbReference type="ARBA" id="ARBA00023186"/>
    </source>
</evidence>
<dbReference type="InterPro" id="IPR000297">
    <property type="entry name" value="PPIase_PpiC"/>
</dbReference>
<keyword evidence="4 12" id="KW-0812">Transmembrane</keyword>
<evidence type="ECO:0000256" key="8">
    <source>
        <dbReference type="ARBA" id="ARBA00038408"/>
    </source>
</evidence>
<keyword evidence="11 14" id="KW-0413">Isomerase</keyword>
<reference evidence="15" key="1">
    <citation type="journal article" date="2019" name="Int. J. Syst. Evol. Microbiol.">
        <title>The Global Catalogue of Microorganisms (GCM) 10K type strain sequencing project: providing services to taxonomists for standard genome sequencing and annotation.</title>
        <authorList>
            <consortium name="The Broad Institute Genomics Platform"/>
            <consortium name="The Broad Institute Genome Sequencing Center for Infectious Disease"/>
            <person name="Wu L."/>
            <person name="Ma J."/>
        </authorList>
    </citation>
    <scope>NUCLEOTIDE SEQUENCE [LARGE SCALE GENOMIC DNA]</scope>
    <source>
        <strain evidence="15">JCM 18401</strain>
    </source>
</reference>
<dbReference type="GO" id="GO:0016853">
    <property type="term" value="F:isomerase activity"/>
    <property type="evidence" value="ECO:0007669"/>
    <property type="project" value="UniProtKB-KW"/>
</dbReference>
<evidence type="ECO:0000256" key="9">
    <source>
        <dbReference type="ARBA" id="ARBA00040743"/>
    </source>
</evidence>
<keyword evidence="2" id="KW-1003">Cell membrane</keyword>
<keyword evidence="15" id="KW-1185">Reference proteome</keyword>
<keyword evidence="6 12" id="KW-0472">Membrane</keyword>
<feature type="domain" description="PpiC" evidence="13">
    <location>
        <begin position="268"/>
        <end position="361"/>
    </location>
</feature>
<proteinExistence type="inferred from homology"/>
<dbReference type="Gene3D" id="3.10.50.40">
    <property type="match status" value="1"/>
</dbReference>
<evidence type="ECO:0000256" key="5">
    <source>
        <dbReference type="ARBA" id="ARBA00022989"/>
    </source>
</evidence>
<name>A0ABP9E9A3_9GAMM</name>
<dbReference type="Proteomes" id="UP001499988">
    <property type="component" value="Unassembled WGS sequence"/>
</dbReference>
<dbReference type="EMBL" id="BAABJZ010000003">
    <property type="protein sequence ID" value="GAA4872062.1"/>
    <property type="molecule type" value="Genomic_DNA"/>
</dbReference>
<keyword evidence="3" id="KW-0997">Cell inner membrane</keyword>
<dbReference type="InterPro" id="IPR046357">
    <property type="entry name" value="PPIase_dom_sf"/>
</dbReference>
<gene>
    <name evidence="14" type="primary">ppiD</name>
    <name evidence="14" type="ORF">GCM10023333_01050</name>
</gene>
<evidence type="ECO:0000256" key="2">
    <source>
        <dbReference type="ARBA" id="ARBA00022475"/>
    </source>
</evidence>